<evidence type="ECO:0000259" key="15">
    <source>
        <dbReference type="SMART" id="SM00864"/>
    </source>
</evidence>
<evidence type="ECO:0000313" key="16">
    <source>
        <dbReference type="EMBL" id="JAU00814.1"/>
    </source>
</evidence>
<dbReference type="GO" id="GO:0005525">
    <property type="term" value="F:GTP binding"/>
    <property type="evidence" value="ECO:0007669"/>
    <property type="project" value="UniProtKB-UniRule"/>
</dbReference>
<reference evidence="16" key="2">
    <citation type="journal article" date="2017" name="Front. Cell. Infect. Microbiol.">
        <title>Analysis of the Salivary Gland Transcriptome of Unfed and Partially Fed Amblyomma sculptum Ticks and Descriptive Proteome of the Saliva.</title>
        <authorList>
            <person name="Esteves E."/>
            <person name="Maruyama S.R."/>
            <person name="Kawahara R."/>
            <person name="Fujita A."/>
            <person name="Martins L.A."/>
            <person name="Righi A.A."/>
            <person name="Costa F.B."/>
            <person name="Palmisano G."/>
            <person name="Labruna M.B."/>
            <person name="Sa-Nunes A."/>
            <person name="Ribeiro J.M.C."/>
            <person name="Fogaca A.C."/>
        </authorList>
    </citation>
    <scope>NUCLEOTIDE SEQUENCE</scope>
</reference>
<comment type="function">
    <text evidence="13">Acts as a positive regulator of hedgehog signaling and regulates ciliary function.</text>
</comment>
<comment type="similarity">
    <text evidence="4 14">Belongs to the tubulin family.</text>
</comment>
<dbReference type="PROSITE" id="PS00227">
    <property type="entry name" value="TUBULIN"/>
    <property type="match status" value="1"/>
</dbReference>
<evidence type="ECO:0000256" key="14">
    <source>
        <dbReference type="RuleBase" id="RU000352"/>
    </source>
</evidence>
<dbReference type="PRINTS" id="PR01161">
    <property type="entry name" value="TUBULIN"/>
</dbReference>
<sequence>AGNNWALGYIEHSKEALGQICDLVRRHVERRDWLDGFLPIFSLGGGTGSGLGTKLTETLRDSYPNTPVINAVVWPCKSGEVAVQAYNALLSLAHLQDSADGLLVLSNDALHRVATQRWALRNACLAEMNLLAARHLACLLQPSRGTHGLHTHFGDVASELGCHGVLKQVGLLQVPQEPPAVATFSCCSWQGLVRALSKMQRCHSATDEVMGAEGKPPTCIASLAVARGEGLSALDVTDLAPHCAPFVEPGRELNLWTHPHRFLGSGRTLLLASNSDACVPQLDSLVKRAWSLFTEAAYLHHYARHGLQAEDVADAFVRVEQAIATYKGLSK</sequence>
<keyword evidence="11" id="KW-0966">Cell projection</keyword>
<evidence type="ECO:0000256" key="11">
    <source>
        <dbReference type="ARBA" id="ARBA00023273"/>
    </source>
</evidence>
<dbReference type="SUPFAM" id="SSF52490">
    <property type="entry name" value="Tubulin nucleotide-binding domain-like"/>
    <property type="match status" value="1"/>
</dbReference>
<dbReference type="InterPro" id="IPR000217">
    <property type="entry name" value="Tubulin"/>
</dbReference>
<dbReference type="InterPro" id="IPR003008">
    <property type="entry name" value="Tubulin_FtsZ_GTPase"/>
</dbReference>
<dbReference type="PANTHER" id="PTHR11588">
    <property type="entry name" value="TUBULIN"/>
    <property type="match status" value="1"/>
</dbReference>
<keyword evidence="9 14" id="KW-0342">GTP-binding</keyword>
<evidence type="ECO:0000256" key="6">
    <source>
        <dbReference type="ARBA" id="ARBA00022701"/>
    </source>
</evidence>
<dbReference type="InterPro" id="IPR002967">
    <property type="entry name" value="Delta_tubulin"/>
</dbReference>
<dbReference type="AlphaFoldDB" id="A0A1E1XNM1"/>
<dbReference type="GO" id="GO:0030030">
    <property type="term" value="P:cell projection organization"/>
    <property type="evidence" value="ECO:0007669"/>
    <property type="project" value="UniProtKB-KW"/>
</dbReference>
<keyword evidence="6 14" id="KW-0493">Microtubule</keyword>
<dbReference type="PRINTS" id="PR01224">
    <property type="entry name" value="DELTATUBULIN"/>
</dbReference>
<dbReference type="EMBL" id="GFAA01002621">
    <property type="protein sequence ID" value="JAU00814.1"/>
    <property type="molecule type" value="mRNA"/>
</dbReference>
<feature type="non-terminal residue" evidence="16">
    <location>
        <position position="1"/>
    </location>
</feature>
<organism evidence="16">
    <name type="scientific">Amblyomma sculptum</name>
    <name type="common">Tick</name>
    <dbReference type="NCBI Taxonomy" id="1581419"/>
    <lineage>
        <taxon>Eukaryota</taxon>
        <taxon>Metazoa</taxon>
        <taxon>Ecdysozoa</taxon>
        <taxon>Arthropoda</taxon>
        <taxon>Chelicerata</taxon>
        <taxon>Arachnida</taxon>
        <taxon>Acari</taxon>
        <taxon>Parasitiformes</taxon>
        <taxon>Ixodida</taxon>
        <taxon>Ixodoidea</taxon>
        <taxon>Ixodidae</taxon>
        <taxon>Amblyomminae</taxon>
        <taxon>Amblyomma</taxon>
    </lineage>
</organism>
<dbReference type="Pfam" id="PF00091">
    <property type="entry name" value="Tubulin"/>
    <property type="match status" value="1"/>
</dbReference>
<dbReference type="Gene3D" id="3.40.50.1440">
    <property type="entry name" value="Tubulin/FtsZ, GTPase domain"/>
    <property type="match status" value="1"/>
</dbReference>
<dbReference type="GO" id="GO:0005814">
    <property type="term" value="C:centriole"/>
    <property type="evidence" value="ECO:0007669"/>
    <property type="project" value="UniProtKB-SubCell"/>
</dbReference>
<dbReference type="GO" id="GO:0005634">
    <property type="term" value="C:nucleus"/>
    <property type="evidence" value="ECO:0007669"/>
    <property type="project" value="UniProtKB-SubCell"/>
</dbReference>
<dbReference type="InterPro" id="IPR008280">
    <property type="entry name" value="Tub_FtsZ_C"/>
</dbReference>
<keyword evidence="10" id="KW-0539">Nucleus</keyword>
<dbReference type="GO" id="GO:0005874">
    <property type="term" value="C:microtubule"/>
    <property type="evidence" value="ECO:0007669"/>
    <property type="project" value="UniProtKB-KW"/>
</dbReference>
<proteinExistence type="evidence at transcript level"/>
<reference evidence="16" key="1">
    <citation type="submission" date="2016-09" db="EMBL/GenBank/DDBJ databases">
        <authorList>
            <person name="Capua I."/>
            <person name="De Benedictis P."/>
            <person name="Joannis T."/>
            <person name="Lombin L.H."/>
            <person name="Cattoli G."/>
        </authorList>
    </citation>
    <scope>NUCLEOTIDE SEQUENCE</scope>
</reference>
<feature type="domain" description="Tubulin/FtsZ GTPase" evidence="15">
    <location>
        <begin position="1"/>
        <end position="148"/>
    </location>
</feature>
<keyword evidence="7 14" id="KW-0547">Nucleotide-binding</keyword>
<dbReference type="GO" id="GO:0007017">
    <property type="term" value="P:microtubule-based process"/>
    <property type="evidence" value="ECO:0007669"/>
    <property type="project" value="InterPro"/>
</dbReference>
<evidence type="ECO:0000256" key="1">
    <source>
        <dbReference type="ARBA" id="ARBA00004114"/>
    </source>
</evidence>
<dbReference type="InterPro" id="IPR036525">
    <property type="entry name" value="Tubulin/FtsZ_GTPase_sf"/>
</dbReference>
<accession>A0A1E1XNM1</accession>
<dbReference type="GO" id="GO:0005200">
    <property type="term" value="F:structural constituent of cytoskeleton"/>
    <property type="evidence" value="ECO:0007669"/>
    <property type="project" value="InterPro"/>
</dbReference>
<evidence type="ECO:0000256" key="9">
    <source>
        <dbReference type="ARBA" id="ARBA00023134"/>
    </source>
</evidence>
<dbReference type="InterPro" id="IPR017975">
    <property type="entry name" value="Tubulin_CS"/>
</dbReference>
<evidence type="ECO:0000256" key="13">
    <source>
        <dbReference type="ARBA" id="ARBA00046149"/>
    </source>
</evidence>
<dbReference type="SMART" id="SM00864">
    <property type="entry name" value="Tubulin"/>
    <property type="match status" value="1"/>
</dbReference>
<evidence type="ECO:0000256" key="12">
    <source>
        <dbReference type="ARBA" id="ARBA00030594"/>
    </source>
</evidence>
<evidence type="ECO:0000256" key="2">
    <source>
        <dbReference type="ARBA" id="ARBA00004123"/>
    </source>
</evidence>
<evidence type="ECO:0000256" key="4">
    <source>
        <dbReference type="ARBA" id="ARBA00009636"/>
    </source>
</evidence>
<dbReference type="CDD" id="cd02189">
    <property type="entry name" value="delta_zeta_tubulin-like"/>
    <property type="match status" value="1"/>
</dbReference>
<evidence type="ECO:0000256" key="3">
    <source>
        <dbReference type="ARBA" id="ARBA00004138"/>
    </source>
</evidence>
<protein>
    <recommendedName>
        <fullName evidence="5">Tubulin delta chain</fullName>
    </recommendedName>
    <alternativeName>
        <fullName evidence="12">Delta-tubulin</fullName>
    </alternativeName>
</protein>
<evidence type="ECO:0000256" key="10">
    <source>
        <dbReference type="ARBA" id="ARBA00023242"/>
    </source>
</evidence>
<dbReference type="GO" id="GO:0005929">
    <property type="term" value="C:cilium"/>
    <property type="evidence" value="ECO:0007669"/>
    <property type="project" value="UniProtKB-SubCell"/>
</dbReference>
<evidence type="ECO:0000256" key="5">
    <source>
        <dbReference type="ARBA" id="ARBA00014184"/>
    </source>
</evidence>
<keyword evidence="8" id="KW-0970">Cilium biogenesis/degradation</keyword>
<evidence type="ECO:0000256" key="8">
    <source>
        <dbReference type="ARBA" id="ARBA00022794"/>
    </source>
</evidence>
<name>A0A1E1XNM1_AMBSC</name>
<comment type="subcellular location">
    <subcellularLocation>
        <location evidence="3">Cell projection</location>
        <location evidence="3">Cilium</location>
    </subcellularLocation>
    <subcellularLocation>
        <location evidence="1">Cytoplasm</location>
        <location evidence="1">Cytoskeleton</location>
        <location evidence="1">Microtubule organizing center</location>
        <location evidence="1">Centrosome</location>
        <location evidence="1">Centriole</location>
    </subcellularLocation>
    <subcellularLocation>
        <location evidence="2">Nucleus</location>
    </subcellularLocation>
</comment>
<dbReference type="SUPFAM" id="SSF55307">
    <property type="entry name" value="Tubulin C-terminal domain-like"/>
    <property type="match status" value="1"/>
</dbReference>
<evidence type="ECO:0000256" key="7">
    <source>
        <dbReference type="ARBA" id="ARBA00022741"/>
    </source>
</evidence>